<protein>
    <submittedName>
        <fullName evidence="1">Uncharacterized protein</fullName>
    </submittedName>
</protein>
<comment type="caution">
    <text evidence="1">The sequence shown here is derived from an EMBL/GenBank/DDBJ whole genome shotgun (WGS) entry which is preliminary data.</text>
</comment>
<organism evidence="1 2">
    <name type="scientific">Phlebia brevispora</name>
    <dbReference type="NCBI Taxonomy" id="194682"/>
    <lineage>
        <taxon>Eukaryota</taxon>
        <taxon>Fungi</taxon>
        <taxon>Dikarya</taxon>
        <taxon>Basidiomycota</taxon>
        <taxon>Agaricomycotina</taxon>
        <taxon>Agaricomycetes</taxon>
        <taxon>Polyporales</taxon>
        <taxon>Meruliaceae</taxon>
        <taxon>Phlebia</taxon>
    </lineage>
</organism>
<name>A0ACC1T572_9APHY</name>
<sequence>MVHSILFIASLLVVACAKPQERRAEMTLHEYITKVPAGFVDNGPANPDSILDLRIALVQNNKDGLIEALHNISTPGHPLYGQHLSVEEVAAFNAPAQETVTAVNAWLQAAGLNATANTLAGDWLELNTTVSAANALLDANFSLFTNTETGNQTIRTLNYSIPTDLIGHVQFVHPTISFVAALSPQVATVFARAPNRNGYNPASCDANLVTPQCVQRLHGVPAAMANAPAGSIGVTGFGNQYANNLDLATFLQHYRPDIVAPAAKRFNFQSINDGLNHQILGLAGDEANLDIQYTVGIATGVPTTFYSVGPNSPNKWFEDLVNYFIDQPNVPLVLTSSYNGYEDDYAPNVADRICAGFAALGARGVSVIFSSGNGGVGGPISQDSNNCPDNRFVPSFPASCPYVTVVGATSLRTVAAGVVGLHQDGAAYSGGGFSELFDNNLSPWQVPAVQNYLHSIRPTYEGRFRSVGRAYPDVSAIGTNVAMDSKGESITRSGTSASAPIFASVIALINAERLAAHKNPLGFLNPFLYQNPGAFEDIVQGSNPGCNTQGFPATPGWDPVTGLGTPNFNALKTAALALP</sequence>
<gene>
    <name evidence="1" type="ORF">NM688_g3616</name>
</gene>
<evidence type="ECO:0000313" key="2">
    <source>
        <dbReference type="Proteomes" id="UP001148662"/>
    </source>
</evidence>
<dbReference type="EMBL" id="JANHOG010000539">
    <property type="protein sequence ID" value="KAJ3553439.1"/>
    <property type="molecule type" value="Genomic_DNA"/>
</dbReference>
<evidence type="ECO:0000313" key="1">
    <source>
        <dbReference type="EMBL" id="KAJ3553439.1"/>
    </source>
</evidence>
<reference evidence="1" key="1">
    <citation type="submission" date="2022-07" db="EMBL/GenBank/DDBJ databases">
        <title>Genome Sequence of Phlebia brevispora.</title>
        <authorList>
            <person name="Buettner E."/>
        </authorList>
    </citation>
    <scope>NUCLEOTIDE SEQUENCE</scope>
    <source>
        <strain evidence="1">MPL23</strain>
    </source>
</reference>
<dbReference type="Proteomes" id="UP001148662">
    <property type="component" value="Unassembled WGS sequence"/>
</dbReference>
<proteinExistence type="predicted"/>
<keyword evidence="2" id="KW-1185">Reference proteome</keyword>
<accession>A0ACC1T572</accession>